<dbReference type="AlphaFoldDB" id="A0A8I1EAX8"/>
<comment type="caution">
    <text evidence="1">The sequence shown here is derived from an EMBL/GenBank/DDBJ whole genome shotgun (WGS) entry which is preliminary data.</text>
</comment>
<evidence type="ECO:0000313" key="1">
    <source>
        <dbReference type="EMBL" id="MBI6883124.1"/>
    </source>
</evidence>
<dbReference type="Proteomes" id="UP000637061">
    <property type="component" value="Unassembled WGS sequence"/>
</dbReference>
<gene>
    <name evidence="1" type="ORF">JEU22_04300</name>
</gene>
<evidence type="ECO:0000313" key="2">
    <source>
        <dbReference type="Proteomes" id="UP000637061"/>
    </source>
</evidence>
<name>A0A8I1EAX8_PSEPU</name>
<dbReference type="RefSeq" id="WP_198746738.1">
    <property type="nucleotide sequence ID" value="NZ_JAEHTE010000002.1"/>
</dbReference>
<protein>
    <submittedName>
        <fullName evidence="1">Uncharacterized protein</fullName>
    </submittedName>
</protein>
<reference evidence="1" key="1">
    <citation type="submission" date="2020-12" db="EMBL/GenBank/DDBJ databases">
        <title>Enhanced detection system for hospital associated transmission using whole genome sequencing surveillance.</title>
        <authorList>
            <person name="Harrison L.H."/>
            <person name="Van Tyne D."/>
            <person name="Marsh J.W."/>
            <person name="Griffith M.P."/>
            <person name="Snyder D.J."/>
            <person name="Cooper V.S."/>
            <person name="Mustapha M."/>
        </authorList>
    </citation>
    <scope>NUCLEOTIDE SEQUENCE</scope>
    <source>
        <strain evidence="1">PSB00042</strain>
    </source>
</reference>
<dbReference type="EMBL" id="JAEHTE010000002">
    <property type="protein sequence ID" value="MBI6883124.1"/>
    <property type="molecule type" value="Genomic_DNA"/>
</dbReference>
<organism evidence="1 2">
    <name type="scientific">Pseudomonas putida</name>
    <name type="common">Arthrobacter siderocapsulatus</name>
    <dbReference type="NCBI Taxonomy" id="303"/>
    <lineage>
        <taxon>Bacteria</taxon>
        <taxon>Pseudomonadati</taxon>
        <taxon>Pseudomonadota</taxon>
        <taxon>Gammaproteobacteria</taxon>
        <taxon>Pseudomonadales</taxon>
        <taxon>Pseudomonadaceae</taxon>
        <taxon>Pseudomonas</taxon>
    </lineage>
</organism>
<proteinExistence type="predicted"/>
<sequence length="89" mass="10078">MQAQDAAPVLFISITDVVAKAHVDTVFFSSPLELQLNEGKLREKYKDDRFVIATHPSQEQVRSSEITDIYYQARMQSLLRFGLSGSRGM</sequence>
<accession>A0A8I1EAX8</accession>